<sequence length="360" mass="41488">WLIHRQEALLTLILLAGIVFVRGIRSYVPAVGMSTMLKRRARSSLQFCLALLTFVTIYAFTTRTMAPWGPPHVVDLGQFLPAFTGLPIDNPFFRFWDTLGYFGLGVYAWFLLRWKSLVRSDFLTAGMLVPLLTNLNPLYAVLFLHFGPATGLWRTAYLMPLGITAAILLTVTFLSKSARQTSGQKIKAYIIVFFLVMSLIPWHYQERFNRTSRVPSMLSVHETSGAGLWQDLIKAVDQIQAKREVRRIITDNVTRFVLYSATRSQVWWWPEREYFPKHRDDYQEDFLTSDFTHSLLVINKRNGVLTNSAQYAGHWPPDILKVSQHYPQDLDEFIATHPNLFELLWSAADVNIFLMHPSKN</sequence>
<feature type="transmembrane region" description="Helical" evidence="1">
    <location>
        <begin position="156"/>
        <end position="174"/>
    </location>
</feature>
<feature type="transmembrane region" description="Helical" evidence="1">
    <location>
        <begin position="92"/>
        <end position="110"/>
    </location>
</feature>
<dbReference type="AlphaFoldDB" id="A0A382MI87"/>
<name>A0A382MI87_9ZZZZ</name>
<feature type="transmembrane region" description="Helical" evidence="1">
    <location>
        <begin position="6"/>
        <end position="24"/>
    </location>
</feature>
<reference evidence="2" key="1">
    <citation type="submission" date="2018-05" db="EMBL/GenBank/DDBJ databases">
        <authorList>
            <person name="Lanie J.A."/>
            <person name="Ng W.-L."/>
            <person name="Kazmierczak K.M."/>
            <person name="Andrzejewski T.M."/>
            <person name="Davidsen T.M."/>
            <person name="Wayne K.J."/>
            <person name="Tettelin H."/>
            <person name="Glass J.I."/>
            <person name="Rusch D."/>
            <person name="Podicherti R."/>
            <person name="Tsui H.-C.T."/>
            <person name="Winkler M.E."/>
        </authorList>
    </citation>
    <scope>NUCLEOTIDE SEQUENCE</scope>
</reference>
<protein>
    <recommendedName>
        <fullName evidence="3">Glycosyltransferase RgtA/B/C/D-like domain-containing protein</fullName>
    </recommendedName>
</protein>
<feature type="transmembrane region" description="Helical" evidence="1">
    <location>
        <begin position="186"/>
        <end position="204"/>
    </location>
</feature>
<evidence type="ECO:0008006" key="3">
    <source>
        <dbReference type="Google" id="ProtNLM"/>
    </source>
</evidence>
<keyword evidence="1" id="KW-0812">Transmembrane</keyword>
<feature type="non-terminal residue" evidence="2">
    <location>
        <position position="1"/>
    </location>
</feature>
<gene>
    <name evidence="2" type="ORF">METZ01_LOCUS301310</name>
</gene>
<proteinExistence type="predicted"/>
<dbReference type="EMBL" id="UINC01093772">
    <property type="protein sequence ID" value="SVC48456.1"/>
    <property type="molecule type" value="Genomic_DNA"/>
</dbReference>
<feature type="transmembrane region" description="Helical" evidence="1">
    <location>
        <begin position="44"/>
        <end position="61"/>
    </location>
</feature>
<evidence type="ECO:0000256" key="1">
    <source>
        <dbReference type="SAM" id="Phobius"/>
    </source>
</evidence>
<keyword evidence="1" id="KW-1133">Transmembrane helix</keyword>
<evidence type="ECO:0000313" key="2">
    <source>
        <dbReference type="EMBL" id="SVC48456.1"/>
    </source>
</evidence>
<organism evidence="2">
    <name type="scientific">marine metagenome</name>
    <dbReference type="NCBI Taxonomy" id="408172"/>
    <lineage>
        <taxon>unclassified sequences</taxon>
        <taxon>metagenomes</taxon>
        <taxon>ecological metagenomes</taxon>
    </lineage>
</organism>
<feature type="transmembrane region" description="Helical" evidence="1">
    <location>
        <begin position="122"/>
        <end position="144"/>
    </location>
</feature>
<accession>A0A382MI87</accession>
<keyword evidence="1" id="KW-0472">Membrane</keyword>